<proteinExistence type="predicted"/>
<dbReference type="GO" id="GO:0016811">
    <property type="term" value="F:hydrolase activity, acting on carbon-nitrogen (but not peptide) bonds, in linear amides"/>
    <property type="evidence" value="ECO:0007669"/>
    <property type="project" value="TreeGrafter"/>
</dbReference>
<protein>
    <submittedName>
        <fullName evidence="1">Unannotated protein</fullName>
    </submittedName>
</protein>
<dbReference type="AlphaFoldDB" id="A0A6J6YH38"/>
<accession>A0A6J6YH38</accession>
<gene>
    <name evidence="1" type="ORF">UFOPK3026_00965</name>
</gene>
<dbReference type="SUPFAM" id="SSF102588">
    <property type="entry name" value="LmbE-like"/>
    <property type="match status" value="1"/>
</dbReference>
<sequence>MPTLVCFHAHPDDECLATGGTIARASAEGHRVVLVVATDGAYGEVPSDLQPGETLVDRRFKEVTASAEVLGISRLEMLGYKDSGMTGWSQNADPLAFINADIEVAANRLAEILCEENADALTIYDWHGNYGHPDHIAVHKIGDRAASLAGVTNVFEMTTNRDAFRRMREMALSNPEILSETEGIGDFDPDGPADDGNPMGEPESAISHRVDVQKYCDQKKLAIACHKSQIKDSSFFLNMTDEIFRLAFGTEWFIKQGETGPPSDRWIFE</sequence>
<reference evidence="1" key="1">
    <citation type="submission" date="2020-05" db="EMBL/GenBank/DDBJ databases">
        <authorList>
            <person name="Chiriac C."/>
            <person name="Salcher M."/>
            <person name="Ghai R."/>
            <person name="Kavagutti S V."/>
        </authorList>
    </citation>
    <scope>NUCLEOTIDE SEQUENCE</scope>
</reference>
<dbReference type="InterPro" id="IPR024078">
    <property type="entry name" value="LmbE-like_dom_sf"/>
</dbReference>
<dbReference type="EMBL" id="CAFAAP010000143">
    <property type="protein sequence ID" value="CAB4808771.1"/>
    <property type="molecule type" value="Genomic_DNA"/>
</dbReference>
<organism evidence="1">
    <name type="scientific">freshwater metagenome</name>
    <dbReference type="NCBI Taxonomy" id="449393"/>
    <lineage>
        <taxon>unclassified sequences</taxon>
        <taxon>metagenomes</taxon>
        <taxon>ecological metagenomes</taxon>
    </lineage>
</organism>
<dbReference type="PANTHER" id="PTHR12993:SF26">
    <property type="entry name" value="1D-MYO-INOSITOL 2-ACETAMIDO-2-DEOXY-ALPHA-D-GLUCOPYRANOSIDE DEACETYLASE"/>
    <property type="match status" value="1"/>
</dbReference>
<dbReference type="Gene3D" id="3.40.50.10320">
    <property type="entry name" value="LmbE-like"/>
    <property type="match status" value="1"/>
</dbReference>
<evidence type="ECO:0000313" key="1">
    <source>
        <dbReference type="EMBL" id="CAB4808771.1"/>
    </source>
</evidence>
<dbReference type="Pfam" id="PF02585">
    <property type="entry name" value="PIG-L"/>
    <property type="match status" value="1"/>
</dbReference>
<name>A0A6J6YH38_9ZZZZ</name>
<dbReference type="PANTHER" id="PTHR12993">
    <property type="entry name" value="N-ACETYLGLUCOSAMINYL-PHOSPHATIDYLINOSITOL DE-N-ACETYLASE-RELATED"/>
    <property type="match status" value="1"/>
</dbReference>
<dbReference type="InterPro" id="IPR003737">
    <property type="entry name" value="GlcNAc_PI_deacetylase-related"/>
</dbReference>